<feature type="binding site" evidence="12">
    <location>
        <position position="183"/>
    </location>
    <ligand>
        <name>ATP</name>
        <dbReference type="ChEBI" id="CHEBI:30616"/>
    </ligand>
</feature>
<keyword evidence="12" id="KW-0963">Cytoplasm</keyword>
<dbReference type="GO" id="GO:0019303">
    <property type="term" value="P:D-ribose catabolic process"/>
    <property type="evidence" value="ECO:0007669"/>
    <property type="project" value="UniProtKB-UniRule"/>
</dbReference>
<feature type="binding site" evidence="12">
    <location>
        <begin position="11"/>
        <end position="13"/>
    </location>
    <ligand>
        <name>substrate</name>
    </ligand>
</feature>
<keyword evidence="9 12" id="KW-0460">Magnesium</keyword>
<evidence type="ECO:0000256" key="5">
    <source>
        <dbReference type="ARBA" id="ARBA00022723"/>
    </source>
</evidence>
<feature type="binding site" evidence="12">
    <location>
        <begin position="221"/>
        <end position="226"/>
    </location>
    <ligand>
        <name>ATP</name>
        <dbReference type="ChEBI" id="CHEBI:30616"/>
    </ligand>
</feature>
<dbReference type="Gene3D" id="3.40.1190.20">
    <property type="match status" value="1"/>
</dbReference>
<dbReference type="CDD" id="cd01174">
    <property type="entry name" value="ribokinase"/>
    <property type="match status" value="1"/>
</dbReference>
<feature type="binding site" evidence="12">
    <location>
        <position position="254"/>
    </location>
    <ligand>
        <name>substrate</name>
    </ligand>
</feature>
<feature type="binding site" evidence="12">
    <location>
        <position position="287"/>
    </location>
    <ligand>
        <name>K(+)</name>
        <dbReference type="ChEBI" id="CHEBI:29103"/>
    </ligand>
</feature>
<dbReference type="EMBL" id="CP002480">
    <property type="protein sequence ID" value="ADW67385.1"/>
    <property type="molecule type" value="Genomic_DNA"/>
</dbReference>
<keyword evidence="8 12" id="KW-0067">ATP-binding</keyword>
<comment type="subcellular location">
    <subcellularLocation>
        <location evidence="12">Cytoplasm</location>
    </subcellularLocation>
</comment>
<dbReference type="GO" id="GO:0004747">
    <property type="term" value="F:ribokinase activity"/>
    <property type="evidence" value="ECO:0007669"/>
    <property type="project" value="UniProtKB-UniRule"/>
</dbReference>
<evidence type="ECO:0000256" key="4">
    <source>
        <dbReference type="ARBA" id="ARBA00022679"/>
    </source>
</evidence>
<evidence type="ECO:0000256" key="7">
    <source>
        <dbReference type="ARBA" id="ARBA00022777"/>
    </source>
</evidence>
<evidence type="ECO:0000256" key="8">
    <source>
        <dbReference type="ARBA" id="ARBA00022840"/>
    </source>
</evidence>
<comment type="catalytic activity">
    <reaction evidence="12">
        <text>D-ribose + ATP = D-ribose 5-phosphate + ADP + H(+)</text>
        <dbReference type="Rhea" id="RHEA:13697"/>
        <dbReference type="ChEBI" id="CHEBI:15378"/>
        <dbReference type="ChEBI" id="CHEBI:30616"/>
        <dbReference type="ChEBI" id="CHEBI:47013"/>
        <dbReference type="ChEBI" id="CHEBI:78346"/>
        <dbReference type="ChEBI" id="CHEBI:456216"/>
        <dbReference type="EC" id="2.7.1.15"/>
    </reaction>
</comment>
<protein>
    <recommendedName>
        <fullName evidence="3 12">Ribokinase</fullName>
        <shortName evidence="12">RK</shortName>
        <ecNumber evidence="2 12">2.7.1.15</ecNumber>
    </recommendedName>
</protein>
<organism evidence="15">
    <name type="scientific">Granulicella tundricola (strain ATCC BAA-1859 / DSM 23138 / MP5ACTX9)</name>
    <dbReference type="NCBI Taxonomy" id="1198114"/>
    <lineage>
        <taxon>Bacteria</taxon>
        <taxon>Pseudomonadati</taxon>
        <taxon>Acidobacteriota</taxon>
        <taxon>Terriglobia</taxon>
        <taxon>Terriglobales</taxon>
        <taxon>Acidobacteriaceae</taxon>
        <taxon>Granulicella</taxon>
    </lineage>
</organism>
<keyword evidence="4 12" id="KW-0808">Transferase</keyword>
<dbReference type="RefSeq" id="WP_013578713.1">
    <property type="nucleotide sequence ID" value="NC_015064.1"/>
</dbReference>
<evidence type="ECO:0000256" key="12">
    <source>
        <dbReference type="HAMAP-Rule" id="MF_01987"/>
    </source>
</evidence>
<evidence type="ECO:0000256" key="11">
    <source>
        <dbReference type="ARBA" id="ARBA00023277"/>
    </source>
</evidence>
<dbReference type="InterPro" id="IPR029056">
    <property type="entry name" value="Ribokinase-like"/>
</dbReference>
<comment type="function">
    <text evidence="12">Catalyzes the phosphorylation of ribose at O-5 in a reaction requiring ATP and magnesium. The resulting D-ribose-5-phosphate can then be used either for sythesis of nucleotides, histidine, and tryptophan, or as a component of the pentose phosphate pathway.</text>
</comment>
<dbReference type="InterPro" id="IPR002139">
    <property type="entry name" value="Ribo/fructo_kinase"/>
</dbReference>
<feature type="binding site" evidence="12">
    <location>
        <position position="293"/>
    </location>
    <ligand>
        <name>K(+)</name>
        <dbReference type="ChEBI" id="CHEBI:29103"/>
    </ligand>
</feature>
<dbReference type="InterPro" id="IPR002173">
    <property type="entry name" value="Carboh/pur_kinase_PfkB_CS"/>
</dbReference>
<comment type="similarity">
    <text evidence="12">Belongs to the carbohydrate kinase PfkB family. Ribokinase subfamily.</text>
</comment>
<feature type="binding site" evidence="12">
    <location>
        <begin position="253"/>
        <end position="254"/>
    </location>
    <ligand>
        <name>ATP</name>
        <dbReference type="ChEBI" id="CHEBI:30616"/>
    </ligand>
</feature>
<evidence type="ECO:0000256" key="2">
    <source>
        <dbReference type="ARBA" id="ARBA00012035"/>
    </source>
</evidence>
<dbReference type="STRING" id="1198114.AciX9_0313"/>
<dbReference type="HOGENOM" id="CLU_027634_2_0_0"/>
<dbReference type="EC" id="2.7.1.15" evidence="2 12"/>
<dbReference type="eggNOG" id="COG0524">
    <property type="taxonomic scope" value="Bacteria"/>
</dbReference>
<dbReference type="HAMAP" id="MF_01987">
    <property type="entry name" value="Ribokinase"/>
    <property type="match status" value="1"/>
</dbReference>
<keyword evidence="10 12" id="KW-0630">Potassium</keyword>
<gene>
    <name evidence="12" type="primary">rbsK</name>
    <name evidence="14" type="ordered locus">AciX9_0313</name>
</gene>
<dbReference type="GO" id="GO:0005524">
    <property type="term" value="F:ATP binding"/>
    <property type="evidence" value="ECO:0007669"/>
    <property type="project" value="UniProtKB-UniRule"/>
</dbReference>
<sequence length="310" mass="31745">MRPVVVVGSLNLDRSFRLAEAAAAGRTQTAIGYAEGVGGKGVNQAMAAARLGAEVRMMGCVGRDSAGEVLRRALGEAGVGVEAVGTCVEPTGTATILVGPDGENTIVLVPGANHVFGAEDVERQRGLLVGASIVLVQLETRMEVLAKVVEIAGSAEVPVMLDPAPAAKISAEVLRGLAWFTPNETEAEFYLRDTGWVGSAPGMEEQCRYFQGLGPRNVLLKLGGAGAAMLTEDGRFVRVAAPQVAVVNTTGAGDTLNGALAAELALGCGAEAALRFAVAAASLSTTRDGAAESQPTRSEVESFAVRANDL</sequence>
<evidence type="ECO:0000256" key="9">
    <source>
        <dbReference type="ARBA" id="ARBA00022842"/>
    </source>
</evidence>
<feature type="binding site" evidence="12">
    <location>
        <position position="250"/>
    </location>
    <ligand>
        <name>K(+)</name>
        <dbReference type="ChEBI" id="CHEBI:29103"/>
    </ligand>
</feature>
<keyword evidence="7 12" id="KW-0418">Kinase</keyword>
<evidence type="ECO:0000256" key="3">
    <source>
        <dbReference type="ARBA" id="ARBA00016943"/>
    </source>
</evidence>
<dbReference type="PROSITE" id="PS00584">
    <property type="entry name" value="PFKB_KINASES_2"/>
    <property type="match status" value="1"/>
</dbReference>
<dbReference type="InterPro" id="IPR011877">
    <property type="entry name" value="Ribokinase"/>
</dbReference>
<evidence type="ECO:0000259" key="13">
    <source>
        <dbReference type="Pfam" id="PF00294"/>
    </source>
</evidence>
<feature type="binding site" evidence="12">
    <location>
        <position position="248"/>
    </location>
    <ligand>
        <name>K(+)</name>
        <dbReference type="ChEBI" id="CHEBI:29103"/>
    </ligand>
</feature>
<comment type="caution">
    <text evidence="12">Lacks conserved residue(s) required for the propagation of feature annotation.</text>
</comment>
<feature type="domain" description="Carbohydrate kinase PfkB" evidence="13">
    <location>
        <begin position="3"/>
        <end position="297"/>
    </location>
</feature>
<keyword evidence="6 12" id="KW-0547">Nucleotide-binding</keyword>
<feature type="binding site" evidence="12">
    <location>
        <position position="289"/>
    </location>
    <ligand>
        <name>K(+)</name>
        <dbReference type="ChEBI" id="CHEBI:29103"/>
    </ligand>
</feature>
<comment type="subunit">
    <text evidence="12">Homodimer.</text>
</comment>
<evidence type="ECO:0000313" key="14">
    <source>
        <dbReference type="EMBL" id="ADW67385.1"/>
    </source>
</evidence>
<evidence type="ECO:0000256" key="1">
    <source>
        <dbReference type="ARBA" id="ARBA00005380"/>
    </source>
</evidence>
<proteinExistence type="inferred from homology"/>
<dbReference type="PANTHER" id="PTHR10584">
    <property type="entry name" value="SUGAR KINASE"/>
    <property type="match status" value="1"/>
</dbReference>
<evidence type="ECO:0000256" key="6">
    <source>
        <dbReference type="ARBA" id="ARBA00022741"/>
    </source>
</evidence>
<dbReference type="InterPro" id="IPR011611">
    <property type="entry name" value="PfkB_dom"/>
</dbReference>
<feature type="active site" description="Proton acceptor" evidence="12">
    <location>
        <position position="254"/>
    </location>
</feature>
<dbReference type="Proteomes" id="UP000000343">
    <property type="component" value="Chromosome"/>
</dbReference>
<dbReference type="AlphaFoldDB" id="E8WWQ7"/>
<dbReference type="GO" id="GO:0005829">
    <property type="term" value="C:cytosol"/>
    <property type="evidence" value="ECO:0007669"/>
    <property type="project" value="TreeGrafter"/>
</dbReference>
<comment type="cofactor">
    <cofactor evidence="12">
        <name>Mg(2+)</name>
        <dbReference type="ChEBI" id="CHEBI:18420"/>
    </cofactor>
    <text evidence="12">Requires a divalent cation, most likely magnesium in vivo, as an electrophilic catalyst to aid phosphoryl group transfer. It is the chelate of the metal and the nucleotide that is the actual substrate.</text>
</comment>
<feature type="binding site" evidence="12">
    <location>
        <position position="284"/>
    </location>
    <ligand>
        <name>K(+)</name>
        <dbReference type="ChEBI" id="CHEBI:29103"/>
    </ligand>
</feature>
<dbReference type="SUPFAM" id="SSF53613">
    <property type="entry name" value="Ribokinase-like"/>
    <property type="match status" value="1"/>
</dbReference>
<dbReference type="GO" id="GO:0046872">
    <property type="term" value="F:metal ion binding"/>
    <property type="evidence" value="ECO:0007669"/>
    <property type="project" value="UniProtKB-KW"/>
</dbReference>
<evidence type="ECO:0000313" key="15">
    <source>
        <dbReference type="Proteomes" id="UP000000343"/>
    </source>
</evidence>
<feature type="binding site" evidence="12">
    <location>
        <begin position="39"/>
        <end position="43"/>
    </location>
    <ligand>
        <name>substrate</name>
    </ligand>
</feature>
<name>E8WWQ7_GRATM</name>
<dbReference type="KEGG" id="acm:AciX9_0313"/>
<dbReference type="OrthoDB" id="9775849at2"/>
<dbReference type="Pfam" id="PF00294">
    <property type="entry name" value="PfkB"/>
    <property type="match status" value="1"/>
</dbReference>
<dbReference type="UniPathway" id="UPA00916">
    <property type="reaction ID" value="UER00889"/>
</dbReference>
<comment type="similarity">
    <text evidence="1">Belongs to the carbohydrate kinase pfkB family.</text>
</comment>
<comment type="pathway">
    <text evidence="12">Carbohydrate metabolism; D-ribose degradation; D-ribose 5-phosphate from beta-D-ribopyranose: step 2/2.</text>
</comment>
<comment type="activity regulation">
    <text evidence="12">Activated by a monovalent cation that binds near, but not in, the active site. The most likely occupant of the site in vivo is potassium. Ion binding induces a conformational change that may alter substrate affinity.</text>
</comment>
<keyword evidence="11 12" id="KW-0119">Carbohydrate metabolism</keyword>
<keyword evidence="5 12" id="KW-0479">Metal-binding</keyword>
<reference evidence="15" key="1">
    <citation type="submission" date="2011-01" db="EMBL/GenBank/DDBJ databases">
        <title>Complete sequence of chromosome of Acidobacterium sp. MP5ACTX9.</title>
        <authorList>
            <consortium name="US DOE Joint Genome Institute"/>
            <person name="Lucas S."/>
            <person name="Copeland A."/>
            <person name="Lapidus A."/>
            <person name="Cheng J.-F."/>
            <person name="Goodwin L."/>
            <person name="Pitluck S."/>
            <person name="Teshima H."/>
            <person name="Detter J.C."/>
            <person name="Han C."/>
            <person name="Tapia R."/>
            <person name="Land M."/>
            <person name="Hauser L."/>
            <person name="Kyrpides N."/>
            <person name="Ivanova N."/>
            <person name="Ovchinnikova G."/>
            <person name="Pagani I."/>
            <person name="Rawat S.R."/>
            <person name="Mannisto M."/>
            <person name="Haggblom M.M."/>
            <person name="Woyke T."/>
        </authorList>
    </citation>
    <scope>NUCLEOTIDE SEQUENCE [LARGE SCALE GENOMIC DNA]</scope>
    <source>
        <strain evidence="15">MP5ACTX9</strain>
    </source>
</reference>
<accession>E8WWQ7</accession>
<dbReference type="PaxDb" id="1198114-AciX9_0313"/>
<evidence type="ECO:0000256" key="10">
    <source>
        <dbReference type="ARBA" id="ARBA00022958"/>
    </source>
</evidence>
<keyword evidence="15" id="KW-1185">Reference proteome</keyword>
<dbReference type="PRINTS" id="PR00990">
    <property type="entry name" value="RIBOKINASE"/>
</dbReference>
<dbReference type="PANTHER" id="PTHR10584:SF166">
    <property type="entry name" value="RIBOKINASE"/>
    <property type="match status" value="1"/>
</dbReference>
<feature type="binding site" evidence="12">
    <location>
        <position position="139"/>
    </location>
    <ligand>
        <name>substrate</name>
    </ligand>
</feature>